<comment type="subcellular location">
    <subcellularLocation>
        <location evidence="1 9">Cell outer membrane</location>
        <topology evidence="1 9">Multi-pass membrane protein</topology>
    </subcellularLocation>
</comment>
<keyword evidence="4 9" id="KW-1029">Fimbrium biogenesis</keyword>
<dbReference type="PROSITE" id="PS01151">
    <property type="entry name" value="FIMBRIAL_USHER"/>
    <property type="match status" value="1"/>
</dbReference>
<accession>A0A485BBN1</accession>
<dbReference type="SUPFAM" id="SSF141729">
    <property type="entry name" value="FimD N-terminal domain-like"/>
    <property type="match status" value="1"/>
</dbReference>
<dbReference type="Pfam" id="PF00577">
    <property type="entry name" value="Usher"/>
    <property type="match status" value="1"/>
</dbReference>
<evidence type="ECO:0000256" key="3">
    <source>
        <dbReference type="ARBA" id="ARBA00022448"/>
    </source>
</evidence>
<evidence type="ECO:0000256" key="9">
    <source>
        <dbReference type="RuleBase" id="RU003884"/>
    </source>
</evidence>
<keyword evidence="3 9" id="KW-0813">Transport</keyword>
<dbReference type="AlphaFoldDB" id="A0A485BBN1"/>
<evidence type="ECO:0000256" key="1">
    <source>
        <dbReference type="ARBA" id="ARBA00004571"/>
    </source>
</evidence>
<protein>
    <submittedName>
        <fullName evidence="11">Outer membrane usher protein fimD</fullName>
    </submittedName>
</protein>
<name>A0A485BBN1_RAOTE</name>
<dbReference type="PANTHER" id="PTHR30451">
    <property type="entry name" value="OUTER MEMBRANE USHER PROTEIN"/>
    <property type="match status" value="1"/>
</dbReference>
<evidence type="ECO:0000313" key="11">
    <source>
        <dbReference type="EMBL" id="VFS69662.1"/>
    </source>
</evidence>
<dbReference type="InterPro" id="IPR018030">
    <property type="entry name" value="Fimbrial_membr_usher_CS"/>
</dbReference>
<evidence type="ECO:0000256" key="4">
    <source>
        <dbReference type="ARBA" id="ARBA00022558"/>
    </source>
</evidence>
<evidence type="ECO:0000256" key="5">
    <source>
        <dbReference type="ARBA" id="ARBA00022692"/>
    </source>
</evidence>
<dbReference type="Gene3D" id="3.10.20.410">
    <property type="match status" value="1"/>
</dbReference>
<evidence type="ECO:0000259" key="10">
    <source>
        <dbReference type="Pfam" id="PF13954"/>
    </source>
</evidence>
<keyword evidence="8 9" id="KW-0998">Cell outer membrane</keyword>
<dbReference type="Gene3D" id="2.60.40.3110">
    <property type="match status" value="1"/>
</dbReference>
<dbReference type="InterPro" id="IPR037224">
    <property type="entry name" value="PapC_N_sf"/>
</dbReference>
<evidence type="ECO:0000256" key="7">
    <source>
        <dbReference type="ARBA" id="ARBA00023136"/>
    </source>
</evidence>
<feature type="domain" description="PapC N-terminal" evidence="10">
    <location>
        <begin position="3"/>
        <end position="155"/>
    </location>
</feature>
<dbReference type="Pfam" id="PF13954">
    <property type="entry name" value="PapC_N"/>
    <property type="match status" value="1"/>
</dbReference>
<dbReference type="EMBL" id="CAADJG010000002">
    <property type="protein sequence ID" value="VFS69662.1"/>
    <property type="molecule type" value="Genomic_DNA"/>
</dbReference>
<dbReference type="Proteomes" id="UP000332594">
    <property type="component" value="Unassembled WGS sequence"/>
</dbReference>
<sequence length="334" mass="37180">MFFPTEFLNTNNNGEIADLSKFSADGSQLPGQYQVDIYVNDNYIKNRVVNFISLPVNSLSGVKDSSGLLPCLSLKDLSDAGVKTELFPGFELAAENNCIELTQYIPAAFYSFSISKLRLDVSIPQMYVRNTSQGYIDPTLWDNGITAAFLNYNLSGNNRVASTFNNKSYFLNLGSGVNIGPWRLRDYRAWNYYESQYGRRQQWQRINSYLERAVIPLKSTFIAGEGTTSGDIFDALRFRGIQLATDDNMYPDTMRGFAPVVRGTAESNAEVTIMQSGYTIYKTSVPPGPFEINDLNSMMASGDLNVTVKEASGQVRTFTVPYTSVPVLPAREPS</sequence>
<dbReference type="InterPro" id="IPR000015">
    <property type="entry name" value="Fimb_usher"/>
</dbReference>
<evidence type="ECO:0000256" key="6">
    <source>
        <dbReference type="ARBA" id="ARBA00022729"/>
    </source>
</evidence>
<proteinExistence type="inferred from homology"/>
<keyword evidence="6" id="KW-0732">Signal</keyword>
<evidence type="ECO:0000256" key="2">
    <source>
        <dbReference type="ARBA" id="ARBA00008064"/>
    </source>
</evidence>
<keyword evidence="5 9" id="KW-0812">Transmembrane</keyword>
<comment type="similarity">
    <text evidence="2 9">Belongs to the fimbrial export usher family.</text>
</comment>
<keyword evidence="7 9" id="KW-0472">Membrane</keyword>
<dbReference type="GO" id="GO:0009297">
    <property type="term" value="P:pilus assembly"/>
    <property type="evidence" value="ECO:0007669"/>
    <property type="project" value="InterPro"/>
</dbReference>
<gene>
    <name evidence="11" type="primary">fimD_3</name>
    <name evidence="11" type="ORF">NCTC13038_01852</name>
</gene>
<dbReference type="InterPro" id="IPR025885">
    <property type="entry name" value="PapC_N"/>
</dbReference>
<evidence type="ECO:0000313" key="12">
    <source>
        <dbReference type="Proteomes" id="UP000332594"/>
    </source>
</evidence>
<dbReference type="PANTHER" id="PTHR30451:SF21">
    <property type="entry name" value="FIMBRIAL USHER DOMAIN-CONTAINING PROTEIN YDET-RELATED"/>
    <property type="match status" value="1"/>
</dbReference>
<dbReference type="GO" id="GO:0009279">
    <property type="term" value="C:cell outer membrane"/>
    <property type="evidence" value="ECO:0007669"/>
    <property type="project" value="UniProtKB-SubCell"/>
</dbReference>
<reference evidence="11 12" key="1">
    <citation type="submission" date="2019-03" db="EMBL/GenBank/DDBJ databases">
        <authorList>
            <consortium name="Pathogen Informatics"/>
        </authorList>
    </citation>
    <scope>NUCLEOTIDE SEQUENCE [LARGE SCALE GENOMIC DNA]</scope>
    <source>
        <strain evidence="11 12">NCTC13038</strain>
    </source>
</reference>
<organism evidence="11 12">
    <name type="scientific">Raoultella terrigena</name>
    <name type="common">Klebsiella terrigena</name>
    <dbReference type="NCBI Taxonomy" id="577"/>
    <lineage>
        <taxon>Bacteria</taxon>
        <taxon>Pseudomonadati</taxon>
        <taxon>Pseudomonadota</taxon>
        <taxon>Gammaproteobacteria</taxon>
        <taxon>Enterobacterales</taxon>
        <taxon>Enterobacteriaceae</taxon>
        <taxon>Klebsiella/Raoultella group</taxon>
        <taxon>Raoultella</taxon>
    </lineage>
</organism>
<evidence type="ECO:0000256" key="8">
    <source>
        <dbReference type="ARBA" id="ARBA00023237"/>
    </source>
</evidence>
<dbReference type="GO" id="GO:0015473">
    <property type="term" value="F:fimbrial usher porin activity"/>
    <property type="evidence" value="ECO:0007669"/>
    <property type="project" value="InterPro"/>
</dbReference>
<dbReference type="FunFam" id="2.60.40.3110:FF:000001">
    <property type="entry name" value="Putative fimbrial outer membrane usher"/>
    <property type="match status" value="1"/>
</dbReference>